<sequence length="300" mass="33509">MKHMSSPSPTAWLRRLRTAFAASAQLLAPRAEACLICGKPQAGPRSAASPNDPKLPAGLRDQACGACLSAIPWISRIQCPKCGRAVRCEDCARSPHRAFVCNRSAVRYDPTMRALLAQYKYRGNEQLAPLLGDMLLPPFEALTASLHESAPAARRGKRQKLRIADRWDAVTYVPVSRERALDRGFNQAEQLAAHLARRYGIPLMHLLVRARHTEKQSFKTRAERIKDTRQLFAVDRAEVARLHSLRQDASKTSDLSREACRILLVDDIYTTGSTAEACSLTLGRHIDFSHEIYVLTWARS</sequence>
<organism evidence="2 3">
    <name type="scientific">Paenibacillus arenilitoris</name>
    <dbReference type="NCBI Taxonomy" id="2772299"/>
    <lineage>
        <taxon>Bacteria</taxon>
        <taxon>Bacillati</taxon>
        <taxon>Bacillota</taxon>
        <taxon>Bacilli</taxon>
        <taxon>Bacillales</taxon>
        <taxon>Paenibacillaceae</taxon>
        <taxon>Paenibacillus</taxon>
    </lineage>
</organism>
<dbReference type="PANTHER" id="PTHR47505">
    <property type="entry name" value="DNA UTILIZATION PROTEIN YHGH"/>
    <property type="match status" value="1"/>
</dbReference>
<name>A0A927CM74_9BACL</name>
<protein>
    <submittedName>
        <fullName evidence="2">ComF family protein</fullName>
    </submittedName>
</protein>
<dbReference type="SUPFAM" id="SSF53271">
    <property type="entry name" value="PRTase-like"/>
    <property type="match status" value="1"/>
</dbReference>
<dbReference type="RefSeq" id="WP_190859680.1">
    <property type="nucleotide sequence ID" value="NZ_JACXIY010000009.1"/>
</dbReference>
<comment type="caution">
    <text evidence="2">The sequence shown here is derived from an EMBL/GenBank/DDBJ whole genome shotgun (WGS) entry which is preliminary data.</text>
</comment>
<evidence type="ECO:0000313" key="3">
    <source>
        <dbReference type="Proteomes" id="UP000632125"/>
    </source>
</evidence>
<gene>
    <name evidence="2" type="ORF">IDH41_07450</name>
</gene>
<evidence type="ECO:0000313" key="2">
    <source>
        <dbReference type="EMBL" id="MBD2868406.1"/>
    </source>
</evidence>
<evidence type="ECO:0000256" key="1">
    <source>
        <dbReference type="ARBA" id="ARBA00008007"/>
    </source>
</evidence>
<dbReference type="Gene3D" id="3.40.50.2020">
    <property type="match status" value="1"/>
</dbReference>
<dbReference type="Proteomes" id="UP000632125">
    <property type="component" value="Unassembled WGS sequence"/>
</dbReference>
<dbReference type="InterPro" id="IPR029057">
    <property type="entry name" value="PRTase-like"/>
</dbReference>
<dbReference type="PANTHER" id="PTHR47505:SF1">
    <property type="entry name" value="DNA UTILIZATION PROTEIN YHGH"/>
    <property type="match status" value="1"/>
</dbReference>
<accession>A0A927CM74</accession>
<proteinExistence type="inferred from homology"/>
<reference evidence="2" key="1">
    <citation type="submission" date="2020-09" db="EMBL/GenBank/DDBJ databases">
        <title>A novel bacterium of genus Paenibacillus, isolated from South China Sea.</title>
        <authorList>
            <person name="Huang H."/>
            <person name="Mo K."/>
            <person name="Hu Y."/>
        </authorList>
    </citation>
    <scope>NUCLEOTIDE SEQUENCE</scope>
    <source>
        <strain evidence="2">IB182493</strain>
    </source>
</reference>
<dbReference type="AlphaFoldDB" id="A0A927CM74"/>
<dbReference type="InterPro" id="IPR051910">
    <property type="entry name" value="ComF/GntX_DNA_util-trans"/>
</dbReference>
<comment type="similarity">
    <text evidence="1">Belongs to the ComF/GntX family.</text>
</comment>
<dbReference type="InterPro" id="IPR000836">
    <property type="entry name" value="PRTase_dom"/>
</dbReference>
<keyword evidence="3" id="KW-1185">Reference proteome</keyword>
<dbReference type="EMBL" id="JACXIY010000009">
    <property type="protein sequence ID" value="MBD2868406.1"/>
    <property type="molecule type" value="Genomic_DNA"/>
</dbReference>
<dbReference type="CDD" id="cd06223">
    <property type="entry name" value="PRTases_typeI"/>
    <property type="match status" value="1"/>
</dbReference>